<protein>
    <submittedName>
        <fullName evidence="2">Uncharacterized protein</fullName>
    </submittedName>
</protein>
<feature type="compositionally biased region" description="Basic and acidic residues" evidence="1">
    <location>
        <begin position="41"/>
        <end position="74"/>
    </location>
</feature>
<feature type="region of interest" description="Disordered" evidence="1">
    <location>
        <begin position="41"/>
        <end position="142"/>
    </location>
</feature>
<reference evidence="2" key="1">
    <citation type="submission" date="2022-10" db="EMBL/GenBank/DDBJ databases">
        <title>Culturing micro-colonial fungi from biological soil crusts in the Mojave desert and describing Neophaeococcomyces mojavensis, and introducing the new genera and species Taxawa tesnikishii.</title>
        <authorList>
            <person name="Kurbessoian T."/>
            <person name="Stajich J.E."/>
        </authorList>
    </citation>
    <scope>NUCLEOTIDE SEQUENCE</scope>
    <source>
        <strain evidence="2">TK_35</strain>
    </source>
</reference>
<evidence type="ECO:0000313" key="2">
    <source>
        <dbReference type="EMBL" id="KAJ9614920.1"/>
    </source>
</evidence>
<proteinExistence type="predicted"/>
<accession>A0AA39CNL7</accession>
<dbReference type="EMBL" id="JAPDRN010000180">
    <property type="protein sequence ID" value="KAJ9614920.1"/>
    <property type="molecule type" value="Genomic_DNA"/>
</dbReference>
<evidence type="ECO:0000256" key="1">
    <source>
        <dbReference type="SAM" id="MobiDB-lite"/>
    </source>
</evidence>
<dbReference type="AlphaFoldDB" id="A0AA39CNL7"/>
<evidence type="ECO:0000313" key="3">
    <source>
        <dbReference type="Proteomes" id="UP001172681"/>
    </source>
</evidence>
<gene>
    <name evidence="2" type="ORF">H2204_014319</name>
</gene>
<organism evidence="2 3">
    <name type="scientific">Knufia peltigerae</name>
    <dbReference type="NCBI Taxonomy" id="1002370"/>
    <lineage>
        <taxon>Eukaryota</taxon>
        <taxon>Fungi</taxon>
        <taxon>Dikarya</taxon>
        <taxon>Ascomycota</taxon>
        <taxon>Pezizomycotina</taxon>
        <taxon>Eurotiomycetes</taxon>
        <taxon>Chaetothyriomycetidae</taxon>
        <taxon>Chaetothyriales</taxon>
        <taxon>Trichomeriaceae</taxon>
        <taxon>Knufia</taxon>
    </lineage>
</organism>
<sequence>MTDKIQHATDQVVGSIESGIHRIHGAGDAIRGTAMEALDKVLHSREGEERDREIAERGRAEMETAGEWERDGSRSKLQARRRSTSRSGAGVGEGSHLAQSRIRGAEDASNLSSPEEEMKKTDTTIGSQKGDGLKAARLAMKE</sequence>
<dbReference type="Proteomes" id="UP001172681">
    <property type="component" value="Unassembled WGS sequence"/>
</dbReference>
<feature type="compositionally biased region" description="Basic and acidic residues" evidence="1">
    <location>
        <begin position="131"/>
        <end position="142"/>
    </location>
</feature>
<comment type="caution">
    <text evidence="2">The sequence shown here is derived from an EMBL/GenBank/DDBJ whole genome shotgun (WGS) entry which is preliminary data.</text>
</comment>
<keyword evidence="3" id="KW-1185">Reference proteome</keyword>
<name>A0AA39CNL7_9EURO</name>